<dbReference type="GO" id="GO:0034354">
    <property type="term" value="P:'de novo' NAD+ biosynthetic process from L-tryptophan"/>
    <property type="evidence" value="ECO:0007669"/>
    <property type="project" value="TreeGrafter"/>
</dbReference>
<dbReference type="GO" id="GO:0046872">
    <property type="term" value="F:metal ion binding"/>
    <property type="evidence" value="ECO:0007669"/>
    <property type="project" value="UniProtKB-UniRule"/>
</dbReference>
<evidence type="ECO:0000313" key="6">
    <source>
        <dbReference type="EMBL" id="KAG9247065.1"/>
    </source>
</evidence>
<comment type="similarity">
    <text evidence="1 5">Belongs to the indoleamine 2,3-dioxygenase family.</text>
</comment>
<dbReference type="Proteomes" id="UP000887226">
    <property type="component" value="Unassembled WGS sequence"/>
</dbReference>
<keyword evidence="7" id="KW-1185">Reference proteome</keyword>
<dbReference type="PANTHER" id="PTHR28657">
    <property type="entry name" value="INDOLEAMINE 2,3-DIOXYGENASE"/>
    <property type="match status" value="1"/>
</dbReference>
<organism evidence="6 7">
    <name type="scientific">Calycina marina</name>
    <dbReference type="NCBI Taxonomy" id="1763456"/>
    <lineage>
        <taxon>Eukaryota</taxon>
        <taxon>Fungi</taxon>
        <taxon>Dikarya</taxon>
        <taxon>Ascomycota</taxon>
        <taxon>Pezizomycotina</taxon>
        <taxon>Leotiomycetes</taxon>
        <taxon>Helotiales</taxon>
        <taxon>Pezizellaceae</taxon>
        <taxon>Calycina</taxon>
    </lineage>
</organism>
<dbReference type="OrthoDB" id="540174at2759"/>
<dbReference type="InterPro" id="IPR037217">
    <property type="entry name" value="Trp/Indoleamine_2_3_dOase-like"/>
</dbReference>
<gene>
    <name evidence="6" type="ORF">BJ878DRAFT_454995</name>
</gene>
<comment type="function">
    <text evidence="5">Produces N-formyl-kynurenine through the oxidation of tryptophan.</text>
</comment>
<dbReference type="PROSITE" id="PS00876">
    <property type="entry name" value="IDO_1"/>
    <property type="match status" value="1"/>
</dbReference>
<dbReference type="InterPro" id="IPR000898">
    <property type="entry name" value="Indolamine_dOase"/>
</dbReference>
<dbReference type="PANTHER" id="PTHR28657:SF10">
    <property type="entry name" value="INDOLEAMINE 2,3-DIOXYGENASE"/>
    <property type="match status" value="1"/>
</dbReference>
<comment type="catalytic activity">
    <reaction evidence="5">
        <text>L-tryptophan + O2 = N-formyl-L-kynurenine</text>
        <dbReference type="Rhea" id="RHEA:24536"/>
        <dbReference type="ChEBI" id="CHEBI:15379"/>
        <dbReference type="ChEBI" id="CHEBI:57912"/>
        <dbReference type="ChEBI" id="CHEBI:58629"/>
    </reaction>
</comment>
<keyword evidence="3 4" id="KW-0408">Iron</keyword>
<keyword evidence="5" id="KW-0223">Dioxygenase</keyword>
<keyword evidence="4 5" id="KW-0349">Heme</keyword>
<sequence length="415" mass="46215">MRGPLNIILEDYDVSPVHGFLPHELPLQGLNSYYDDWEEAVRVLPANFARKTYRSKLDKLTVLSTSRLHTKGEWQRAYVLLTFMTHGYIWGGELPAEILPPCISIPILVVAERLGIPPTATAASLCLYNFKTSAPDLLTQPESLTTLHTFTGTRDEEWFYLVSTAIEARGAPIIPTMLKAMDAVRADNASVVTRSLQEFIVCVSDINALIERMYEECKPEVFYHEIRPALAGSKNMAAAGLLRGVFYDEGYGKGEWRQYSGGSNAQSSTIQFLDLVLGIRHFPTKIPGEEPREKDSFHKEMRDYMPGGHRRFLEIIQQVANIREYAQACALGEEITIAYNDAVISLSKLRDNHIRLVTRYIVMPARKSSANAMTGGLNLAVVSSGKNDVLSGTGGTQLIPFLKQSRDETKGTAIN</sequence>
<accession>A0A9P8CHR7</accession>
<name>A0A9P8CHR7_9HELO</name>
<keyword evidence="2 4" id="KW-0479">Metal-binding</keyword>
<dbReference type="Gene3D" id="1.20.58.480">
    <property type="match status" value="1"/>
</dbReference>
<protein>
    <recommendedName>
        <fullName evidence="5">Indoleamine 2,3-dioxygenase</fullName>
        <ecNumber evidence="5">1.13.11.52</ecNumber>
    </recommendedName>
</protein>
<dbReference type="AlphaFoldDB" id="A0A9P8CHR7"/>
<dbReference type="GO" id="GO:0019441">
    <property type="term" value="P:L-tryptophan catabolic process to kynurenine"/>
    <property type="evidence" value="ECO:0007669"/>
    <property type="project" value="UniProtKB-UniRule"/>
</dbReference>
<evidence type="ECO:0000256" key="4">
    <source>
        <dbReference type="PIRSR" id="PIRSR600898-1"/>
    </source>
</evidence>
<dbReference type="GO" id="GO:0020037">
    <property type="term" value="F:heme binding"/>
    <property type="evidence" value="ECO:0007669"/>
    <property type="project" value="UniProtKB-UniRule"/>
</dbReference>
<feature type="binding site" description="proximal binding residue" evidence="4">
    <location>
        <position position="353"/>
    </location>
    <ligand>
        <name>heme b</name>
        <dbReference type="ChEBI" id="CHEBI:60344"/>
    </ligand>
    <ligandPart>
        <name>Fe</name>
        <dbReference type="ChEBI" id="CHEBI:18248"/>
    </ligandPart>
</feature>
<dbReference type="Pfam" id="PF01231">
    <property type="entry name" value="IDO"/>
    <property type="match status" value="1"/>
</dbReference>
<evidence type="ECO:0000256" key="1">
    <source>
        <dbReference type="ARBA" id="ARBA00007119"/>
    </source>
</evidence>
<evidence type="ECO:0000313" key="7">
    <source>
        <dbReference type="Proteomes" id="UP000887226"/>
    </source>
</evidence>
<evidence type="ECO:0000256" key="3">
    <source>
        <dbReference type="ARBA" id="ARBA00023004"/>
    </source>
</evidence>
<keyword evidence="5" id="KW-0560">Oxidoreductase</keyword>
<dbReference type="GO" id="GO:0033754">
    <property type="term" value="F:indoleamine 2,3-dioxygenase activity"/>
    <property type="evidence" value="ECO:0007669"/>
    <property type="project" value="UniProtKB-EC"/>
</dbReference>
<evidence type="ECO:0000256" key="2">
    <source>
        <dbReference type="ARBA" id="ARBA00022723"/>
    </source>
</evidence>
<comment type="caution">
    <text evidence="6">The sequence shown here is derived from an EMBL/GenBank/DDBJ whole genome shotgun (WGS) entry which is preliminary data.</text>
</comment>
<dbReference type="EMBL" id="MU253783">
    <property type="protein sequence ID" value="KAG9247065.1"/>
    <property type="molecule type" value="Genomic_DNA"/>
</dbReference>
<dbReference type="EC" id="1.13.11.52" evidence="5"/>
<proteinExistence type="inferred from homology"/>
<evidence type="ECO:0000256" key="5">
    <source>
        <dbReference type="RuleBase" id="RU369119"/>
    </source>
</evidence>
<dbReference type="GO" id="GO:0005737">
    <property type="term" value="C:cytoplasm"/>
    <property type="evidence" value="ECO:0007669"/>
    <property type="project" value="TreeGrafter"/>
</dbReference>
<reference evidence="6" key="1">
    <citation type="journal article" date="2021" name="IMA Fungus">
        <title>Genomic characterization of three marine fungi, including Emericellopsis atlantica sp. nov. with signatures of a generalist lifestyle and marine biomass degradation.</title>
        <authorList>
            <person name="Hagestad O.C."/>
            <person name="Hou L."/>
            <person name="Andersen J.H."/>
            <person name="Hansen E.H."/>
            <person name="Altermark B."/>
            <person name="Li C."/>
            <person name="Kuhnert E."/>
            <person name="Cox R.J."/>
            <person name="Crous P.W."/>
            <person name="Spatafora J.W."/>
            <person name="Lail K."/>
            <person name="Amirebrahimi M."/>
            <person name="Lipzen A."/>
            <person name="Pangilinan J."/>
            <person name="Andreopoulos W."/>
            <person name="Hayes R.D."/>
            <person name="Ng V."/>
            <person name="Grigoriev I.V."/>
            <person name="Jackson S.A."/>
            <person name="Sutton T.D.S."/>
            <person name="Dobson A.D.W."/>
            <person name="Rama T."/>
        </authorList>
    </citation>
    <scope>NUCLEOTIDE SEQUENCE</scope>
    <source>
        <strain evidence="6">TRa3180A</strain>
    </source>
</reference>
<dbReference type="SUPFAM" id="SSF140959">
    <property type="entry name" value="Indolic compounds 2,3-dioxygenase-like"/>
    <property type="match status" value="1"/>
</dbReference>